<accession>A0A2L1GMS1</accession>
<dbReference type="SUPFAM" id="SSF88723">
    <property type="entry name" value="PIN domain-like"/>
    <property type="match status" value="1"/>
</dbReference>
<dbReference type="InterPro" id="IPR029060">
    <property type="entry name" value="PIN-like_dom_sf"/>
</dbReference>
<gene>
    <name evidence="1" type="ORF">CAY53_05400</name>
</gene>
<organism evidence="1 2">
    <name type="scientific">Desulfobulbus oralis</name>
    <dbReference type="NCBI Taxonomy" id="1986146"/>
    <lineage>
        <taxon>Bacteria</taxon>
        <taxon>Pseudomonadati</taxon>
        <taxon>Thermodesulfobacteriota</taxon>
        <taxon>Desulfobulbia</taxon>
        <taxon>Desulfobulbales</taxon>
        <taxon>Desulfobulbaceae</taxon>
        <taxon>Desulfobulbus</taxon>
    </lineage>
</organism>
<dbReference type="EMBL" id="CP021255">
    <property type="protein sequence ID" value="AVD70985.1"/>
    <property type="molecule type" value="Genomic_DNA"/>
</dbReference>
<proteinExistence type="predicted"/>
<reference evidence="1 2" key="1">
    <citation type="journal article" date="2018" name="MBio">
        <title>Insights into the evolution of host association through the isolation and characterization of a novel human periodontal pathobiont, Desulfobulbus oralis.</title>
        <authorList>
            <person name="Cross K.L."/>
            <person name="Chirania P."/>
            <person name="Xiong W."/>
            <person name="Beall C.J."/>
            <person name="Elkins J.G."/>
            <person name="Giannone R.J."/>
            <person name="Griffen A.L."/>
            <person name="Guss A.M."/>
            <person name="Hettich R.L."/>
            <person name="Joshi S.S."/>
            <person name="Mokrzan E.M."/>
            <person name="Martin R.K."/>
            <person name="Zhulin I.B."/>
            <person name="Leys E.J."/>
            <person name="Podar M."/>
        </authorList>
    </citation>
    <scope>NUCLEOTIDE SEQUENCE [LARGE SCALE GENOMIC DNA]</scope>
    <source>
        <strain evidence="1 2">ORNL</strain>
    </source>
</reference>
<evidence type="ECO:0000313" key="2">
    <source>
        <dbReference type="Proteomes" id="UP000239867"/>
    </source>
</evidence>
<sequence>MTYLLDANVFIQAKNLHYGLDFCPAFWEWLIDNNVSGRVFSIDKVADEIAAGADELTDWMRNSGNGLFLKTDTAIAAQSGRVSAWATGQQYEPAAINTFLQVADFYLVAHALAGGHVVVTHEVPANSTKRIKIPNACIGLDLRFMTPYEMLRGRRRSLFWGRNHEANLRSRL</sequence>
<protein>
    <submittedName>
        <fullName evidence="1">Uncharacterized protein</fullName>
    </submittedName>
</protein>
<dbReference type="AlphaFoldDB" id="A0A2L1GMS1"/>
<dbReference type="Proteomes" id="UP000239867">
    <property type="component" value="Chromosome"/>
</dbReference>
<dbReference type="Pfam" id="PF14367">
    <property type="entry name" value="DUF4411"/>
    <property type="match status" value="1"/>
</dbReference>
<evidence type="ECO:0000313" key="1">
    <source>
        <dbReference type="EMBL" id="AVD70985.1"/>
    </source>
</evidence>
<name>A0A2L1GMS1_9BACT</name>
<dbReference type="InterPro" id="IPR016541">
    <property type="entry name" value="UCP008505"/>
</dbReference>
<dbReference type="KEGG" id="deo:CAY53_05400"/>
<dbReference type="OrthoDB" id="338425at2"/>
<keyword evidence="2" id="KW-1185">Reference proteome</keyword>